<evidence type="ECO:0000259" key="2">
    <source>
        <dbReference type="PROSITE" id="PS00624"/>
    </source>
</evidence>
<dbReference type="GO" id="GO:0016614">
    <property type="term" value="F:oxidoreductase activity, acting on CH-OH group of donors"/>
    <property type="evidence" value="ECO:0007669"/>
    <property type="project" value="InterPro"/>
</dbReference>
<dbReference type="EMBL" id="JAPEIS010000005">
    <property type="protein sequence ID" value="KAJ8065933.1"/>
    <property type="molecule type" value="Genomic_DNA"/>
</dbReference>
<organism evidence="3 4">
    <name type="scientific">Sclerotinia nivalis</name>
    <dbReference type="NCBI Taxonomy" id="352851"/>
    <lineage>
        <taxon>Eukaryota</taxon>
        <taxon>Fungi</taxon>
        <taxon>Dikarya</taxon>
        <taxon>Ascomycota</taxon>
        <taxon>Pezizomycotina</taxon>
        <taxon>Leotiomycetes</taxon>
        <taxon>Helotiales</taxon>
        <taxon>Sclerotiniaceae</taxon>
        <taxon>Sclerotinia</taxon>
    </lineage>
</organism>
<dbReference type="InterPro" id="IPR036188">
    <property type="entry name" value="FAD/NAD-bd_sf"/>
</dbReference>
<accession>A0A9X0AP74</accession>
<dbReference type="SUPFAM" id="SSF51905">
    <property type="entry name" value="FAD/NAD(P)-binding domain"/>
    <property type="match status" value="1"/>
</dbReference>
<protein>
    <recommendedName>
        <fullName evidence="2">Glucose-methanol-choline oxidoreductase N-terminal domain-containing protein</fullName>
    </recommendedName>
</protein>
<dbReference type="GO" id="GO:0050660">
    <property type="term" value="F:flavin adenine dinucleotide binding"/>
    <property type="evidence" value="ECO:0007669"/>
    <property type="project" value="InterPro"/>
</dbReference>
<evidence type="ECO:0000313" key="3">
    <source>
        <dbReference type="EMBL" id="KAJ8065933.1"/>
    </source>
</evidence>
<keyword evidence="4" id="KW-1185">Reference proteome</keyword>
<comment type="similarity">
    <text evidence="1">Belongs to the GMC oxidoreductase family.</text>
</comment>
<dbReference type="PROSITE" id="PS00624">
    <property type="entry name" value="GMC_OXRED_2"/>
    <property type="match status" value="1"/>
</dbReference>
<proteinExistence type="inferred from homology"/>
<comment type="caution">
    <text evidence="3">The sequence shown here is derived from an EMBL/GenBank/DDBJ whole genome shotgun (WGS) entry which is preliminary data.</text>
</comment>
<dbReference type="Pfam" id="PF00732">
    <property type="entry name" value="GMC_oxred_N"/>
    <property type="match status" value="1"/>
</dbReference>
<evidence type="ECO:0000313" key="4">
    <source>
        <dbReference type="Proteomes" id="UP001152300"/>
    </source>
</evidence>
<dbReference type="InterPro" id="IPR000172">
    <property type="entry name" value="GMC_OxRdtase_N"/>
</dbReference>
<feature type="domain" description="Glucose-methanol-choline oxidoreductase N-terminal" evidence="2">
    <location>
        <begin position="167"/>
        <end position="181"/>
    </location>
</feature>
<dbReference type="Gene3D" id="3.50.50.60">
    <property type="entry name" value="FAD/NAD(P)-binding domain"/>
    <property type="match status" value="1"/>
</dbReference>
<dbReference type="SUPFAM" id="SSF54373">
    <property type="entry name" value="FAD-linked reductases, C-terminal domain"/>
    <property type="match status" value="1"/>
</dbReference>
<dbReference type="PANTHER" id="PTHR11552">
    <property type="entry name" value="GLUCOSE-METHANOL-CHOLINE GMC OXIDOREDUCTASE"/>
    <property type="match status" value="1"/>
</dbReference>
<dbReference type="Pfam" id="PF05199">
    <property type="entry name" value="GMC_oxred_C"/>
    <property type="match status" value="1"/>
</dbReference>
<gene>
    <name evidence="3" type="ORF">OCU04_005031</name>
</gene>
<sequence>MGNEKWGWEDVETVFRRVERVVGEDAEEAMERGRGISGRWVMKRFGYWDWAWRAQRMFADAAEIMGFSRISDTNVADAPIDGLAMLYSTISEEGKRNSTFHSFLPREVALERENNLTICTNTTVHRIVFSDDNGVPRADKVIFGSSDPKSSRTFEARVKKEVIICSGALGSPQVLMLSGIGPREHLEEHNIKVIHDLPAVGSNLTDHPSIPVAWEVPIEESITPVVVSPLKAVVELGKYFLFGTGIMSFPFQTLSFFIRSKSLNEDATGPLIKQCPSTDTPESATIKTENLHSKNSEDLVPDIELMPLPTSAMDDMKEHQSSFSKIGIFCILATICNPQSRGSVRLTSSSPHSFPAVDFGILAHQNEMITARRAVHLALSFGKTMLSSVPSPSYPKARILISRMEIKNR</sequence>
<dbReference type="AlphaFoldDB" id="A0A9X0AP74"/>
<dbReference type="InterPro" id="IPR007867">
    <property type="entry name" value="GMC_OxRtase_C"/>
</dbReference>
<dbReference type="Gene3D" id="3.30.560.10">
    <property type="entry name" value="Glucose Oxidase, domain 3"/>
    <property type="match status" value="1"/>
</dbReference>
<dbReference type="PANTHER" id="PTHR11552:SF219">
    <property type="entry name" value="GLUCOSE-METHANOL-CHOLINE OXIDOREDUCTASE N-TERMINAL DOMAIN-CONTAINING PROTEIN"/>
    <property type="match status" value="1"/>
</dbReference>
<dbReference type="OrthoDB" id="269227at2759"/>
<evidence type="ECO:0000256" key="1">
    <source>
        <dbReference type="ARBA" id="ARBA00010790"/>
    </source>
</evidence>
<dbReference type="Proteomes" id="UP001152300">
    <property type="component" value="Unassembled WGS sequence"/>
</dbReference>
<dbReference type="InterPro" id="IPR012132">
    <property type="entry name" value="GMC_OxRdtase"/>
</dbReference>
<name>A0A9X0AP74_9HELO</name>
<reference evidence="3" key="1">
    <citation type="submission" date="2022-11" db="EMBL/GenBank/DDBJ databases">
        <title>Genome Resource of Sclerotinia nivalis Strain SnTB1, a Plant Pathogen Isolated from American Ginseng.</title>
        <authorList>
            <person name="Fan S."/>
        </authorList>
    </citation>
    <scope>NUCLEOTIDE SEQUENCE</scope>
    <source>
        <strain evidence="3">SnTB1</strain>
    </source>
</reference>